<evidence type="ECO:0000313" key="2">
    <source>
        <dbReference type="Proteomes" id="UP000184267"/>
    </source>
</evidence>
<accession>A0A1M2V7F5</accession>
<keyword evidence="2" id="KW-1185">Reference proteome</keyword>
<organism evidence="1 2">
    <name type="scientific">Trametes pubescens</name>
    <name type="common">White-rot fungus</name>
    <dbReference type="NCBI Taxonomy" id="154538"/>
    <lineage>
        <taxon>Eukaryota</taxon>
        <taxon>Fungi</taxon>
        <taxon>Dikarya</taxon>
        <taxon>Basidiomycota</taxon>
        <taxon>Agaricomycotina</taxon>
        <taxon>Agaricomycetes</taxon>
        <taxon>Polyporales</taxon>
        <taxon>Polyporaceae</taxon>
        <taxon>Trametes</taxon>
    </lineage>
</organism>
<sequence>MHLVLMAASGPVGSLIYRALWCSPGEECNALDPLHATIAAVAGRVLFWSYLFVRERFAGDVSEAEELERLRREELDVECGGLDKHVQSPGAKDGAHISRP</sequence>
<dbReference type="OrthoDB" id="10612352at2759"/>
<proteinExistence type="predicted"/>
<reference evidence="1 2" key="1">
    <citation type="submission" date="2016-10" db="EMBL/GenBank/DDBJ databases">
        <title>Genome sequence of the basidiomycete white-rot fungus Trametes pubescens.</title>
        <authorList>
            <person name="Makela M.R."/>
            <person name="Granchi Z."/>
            <person name="Peng M."/>
            <person name="De Vries R.P."/>
            <person name="Grigoriev I."/>
            <person name="Riley R."/>
            <person name="Hilden K."/>
        </authorList>
    </citation>
    <scope>NUCLEOTIDE SEQUENCE [LARGE SCALE GENOMIC DNA]</scope>
    <source>
        <strain evidence="1 2">FBCC735</strain>
    </source>
</reference>
<comment type="caution">
    <text evidence="1">The sequence shown here is derived from an EMBL/GenBank/DDBJ whole genome shotgun (WGS) entry which is preliminary data.</text>
</comment>
<dbReference type="EMBL" id="MNAD01001609">
    <property type="protein sequence ID" value="OJT03514.1"/>
    <property type="molecule type" value="Genomic_DNA"/>
</dbReference>
<dbReference type="AlphaFoldDB" id="A0A1M2V7F5"/>
<protein>
    <submittedName>
        <fullName evidence="1">Uncharacterized protein</fullName>
    </submittedName>
</protein>
<name>A0A1M2V7F5_TRAPU</name>
<evidence type="ECO:0000313" key="1">
    <source>
        <dbReference type="EMBL" id="OJT03514.1"/>
    </source>
</evidence>
<dbReference type="Proteomes" id="UP000184267">
    <property type="component" value="Unassembled WGS sequence"/>
</dbReference>
<gene>
    <name evidence="1" type="ORF">TRAPUB_5793</name>
</gene>